<keyword evidence="4" id="KW-1185">Reference proteome</keyword>
<feature type="region of interest" description="Disordered" evidence="1">
    <location>
        <begin position="267"/>
        <end position="327"/>
    </location>
</feature>
<feature type="compositionally biased region" description="Low complexity" evidence="1">
    <location>
        <begin position="11"/>
        <end position="24"/>
    </location>
</feature>
<gene>
    <name evidence="3" type="ORF">VKT23_018892</name>
    <name evidence="2" type="ORF">VKT23_020115</name>
</gene>
<comment type="caution">
    <text evidence="3">The sequence shown here is derived from an EMBL/GenBank/DDBJ whole genome shotgun (WGS) entry which is preliminary data.</text>
</comment>
<evidence type="ECO:0000313" key="3">
    <source>
        <dbReference type="EMBL" id="KAK7436870.1"/>
    </source>
</evidence>
<organism evidence="3 4">
    <name type="scientific">Marasmiellus scandens</name>
    <dbReference type="NCBI Taxonomy" id="2682957"/>
    <lineage>
        <taxon>Eukaryota</taxon>
        <taxon>Fungi</taxon>
        <taxon>Dikarya</taxon>
        <taxon>Basidiomycota</taxon>
        <taxon>Agaricomycotina</taxon>
        <taxon>Agaricomycetes</taxon>
        <taxon>Agaricomycetidae</taxon>
        <taxon>Agaricales</taxon>
        <taxon>Marasmiineae</taxon>
        <taxon>Omphalotaceae</taxon>
        <taxon>Marasmiellus</taxon>
    </lineage>
</organism>
<feature type="compositionally biased region" description="Basic and acidic residues" evidence="1">
    <location>
        <begin position="267"/>
        <end position="277"/>
    </location>
</feature>
<feature type="region of interest" description="Disordered" evidence="1">
    <location>
        <begin position="175"/>
        <end position="211"/>
    </location>
</feature>
<reference evidence="3 4" key="1">
    <citation type="submission" date="2024-01" db="EMBL/GenBank/DDBJ databases">
        <title>A draft genome for the cacao thread blight pathogen Marasmiellus scandens.</title>
        <authorList>
            <person name="Baruah I.K."/>
            <person name="Leung J."/>
            <person name="Bukari Y."/>
            <person name="Amoako-Attah I."/>
            <person name="Meinhardt L.W."/>
            <person name="Bailey B.A."/>
            <person name="Cohen S.P."/>
        </authorList>
    </citation>
    <scope>NUCLEOTIDE SEQUENCE [LARGE SCALE GENOMIC DNA]</scope>
    <source>
        <strain evidence="3 4">GH-19</strain>
    </source>
</reference>
<evidence type="ECO:0000313" key="2">
    <source>
        <dbReference type="EMBL" id="KAK7434579.1"/>
    </source>
</evidence>
<feature type="compositionally biased region" description="Acidic residues" evidence="1">
    <location>
        <begin position="288"/>
        <end position="301"/>
    </location>
</feature>
<sequence>MSSRKRKHPNRNQYRNDSSSSYNRSNEEQVPFTPDPVLFIQAHEAEIIRGPRGRVAAESLEVKKVPKENQDGYEWVIGGGLIRWGGDAVVHRPFPGDDDDVGPSTGTSEGLWVDRYDVRLLLDTLPTSQSHQKVDPRPNSPSGWSDLPSDSEDTFFLSPEEIDDYHREKRRKLMEKSREERLKARMAEDGEDAEREETWGGSDEEPDEPQKELMRRTAKHIMSSPNPAQLEMRILANHGGDKRFAFLRGRWKRSWEVVKGLARIEIKKEQSEKEEAKQSSGLGLADYGDSDVDDETGDEASADTTHLELKETAAESEQSTALVATPDDDAVIQARRARAKEWMEKRRALTNTG</sequence>
<proteinExistence type="predicted"/>
<feature type="region of interest" description="Disordered" evidence="1">
    <location>
        <begin position="1"/>
        <end position="33"/>
    </location>
</feature>
<evidence type="ECO:0000256" key="1">
    <source>
        <dbReference type="SAM" id="MobiDB-lite"/>
    </source>
</evidence>
<name>A0ABR1IPZ4_9AGAR</name>
<evidence type="ECO:0000313" key="4">
    <source>
        <dbReference type="Proteomes" id="UP001498398"/>
    </source>
</evidence>
<feature type="compositionally biased region" description="Basic and acidic residues" evidence="1">
    <location>
        <begin position="175"/>
        <end position="188"/>
    </location>
</feature>
<dbReference type="EMBL" id="JBANRG010000121">
    <property type="protein sequence ID" value="KAK7434579.1"/>
    <property type="molecule type" value="Genomic_DNA"/>
</dbReference>
<feature type="compositionally biased region" description="Basic residues" evidence="1">
    <location>
        <begin position="1"/>
        <end position="10"/>
    </location>
</feature>
<feature type="region of interest" description="Disordered" evidence="1">
    <location>
        <begin position="127"/>
        <end position="156"/>
    </location>
</feature>
<accession>A0ABR1IPZ4</accession>
<dbReference type="Proteomes" id="UP001498398">
    <property type="component" value="Unassembled WGS sequence"/>
</dbReference>
<dbReference type="EMBL" id="JBANRG010000090">
    <property type="protein sequence ID" value="KAK7436870.1"/>
    <property type="molecule type" value="Genomic_DNA"/>
</dbReference>
<protein>
    <submittedName>
        <fullName evidence="3">Uncharacterized protein</fullName>
    </submittedName>
</protein>